<evidence type="ECO:0000256" key="1">
    <source>
        <dbReference type="ARBA" id="ARBA00008601"/>
    </source>
</evidence>
<dbReference type="InterPro" id="IPR020422">
    <property type="entry name" value="TYR_PHOSPHATASE_DUAL_dom"/>
</dbReference>
<accession>A0A813RVN9</accession>
<dbReference type="InterPro" id="IPR016130">
    <property type="entry name" value="Tyr_Pase_AS"/>
</dbReference>
<proteinExistence type="inferred from homology"/>
<reference evidence="8" key="1">
    <citation type="submission" date="2021-02" db="EMBL/GenBank/DDBJ databases">
        <authorList>
            <person name="Nowell W R."/>
        </authorList>
    </citation>
    <scope>NUCLEOTIDE SEQUENCE</scope>
</reference>
<dbReference type="EMBL" id="CAJOBC010000323">
    <property type="protein sequence ID" value="CAF3571478.1"/>
    <property type="molecule type" value="Genomic_DNA"/>
</dbReference>
<dbReference type="InterPro" id="IPR000340">
    <property type="entry name" value="Dual-sp_phosphatase_cat-dom"/>
</dbReference>
<dbReference type="PROSITE" id="PS00383">
    <property type="entry name" value="TYR_PHOSPHATASE_1"/>
    <property type="match status" value="1"/>
</dbReference>
<evidence type="ECO:0008006" key="13">
    <source>
        <dbReference type="Google" id="ProtNLM"/>
    </source>
</evidence>
<dbReference type="CDD" id="cd14498">
    <property type="entry name" value="DSP"/>
    <property type="match status" value="1"/>
</dbReference>
<dbReference type="Proteomes" id="UP000681722">
    <property type="component" value="Unassembled WGS sequence"/>
</dbReference>
<dbReference type="PANTHER" id="PTHR10159:SF519">
    <property type="entry name" value="DUAL SPECIFICITY PROTEIN PHOSPHATASE MPK3"/>
    <property type="match status" value="1"/>
</dbReference>
<dbReference type="SMART" id="SM00195">
    <property type="entry name" value="DSPc"/>
    <property type="match status" value="1"/>
</dbReference>
<evidence type="ECO:0000256" key="4">
    <source>
        <dbReference type="ARBA" id="ARBA00048336"/>
    </source>
</evidence>
<dbReference type="Proteomes" id="UP000677228">
    <property type="component" value="Unassembled WGS sequence"/>
</dbReference>
<dbReference type="PROSITE" id="PS50056">
    <property type="entry name" value="TYR_PHOSPHATASE_2"/>
    <property type="match status" value="1"/>
</dbReference>
<dbReference type="PANTHER" id="PTHR10159">
    <property type="entry name" value="DUAL SPECIFICITY PROTEIN PHOSPHATASE"/>
    <property type="match status" value="1"/>
</dbReference>
<evidence type="ECO:0000259" key="6">
    <source>
        <dbReference type="PROSITE" id="PS50054"/>
    </source>
</evidence>
<feature type="domain" description="Tyrosine specific protein phosphatases" evidence="7">
    <location>
        <begin position="466"/>
        <end position="527"/>
    </location>
</feature>
<evidence type="ECO:0000256" key="5">
    <source>
        <dbReference type="SAM" id="MobiDB-lite"/>
    </source>
</evidence>
<dbReference type="FunFam" id="3.90.190.10:FF:000004">
    <property type="entry name" value="Protein phosphatase Slingshot homolog 2"/>
    <property type="match status" value="1"/>
</dbReference>
<dbReference type="SUPFAM" id="SSF52799">
    <property type="entry name" value="(Phosphotyrosine protein) phosphatases II"/>
    <property type="match status" value="1"/>
</dbReference>
<comment type="catalytic activity">
    <reaction evidence="4">
        <text>O-phospho-L-threonyl-[protein] + H2O = L-threonyl-[protein] + phosphate</text>
        <dbReference type="Rhea" id="RHEA:47004"/>
        <dbReference type="Rhea" id="RHEA-COMP:11060"/>
        <dbReference type="Rhea" id="RHEA-COMP:11605"/>
        <dbReference type="ChEBI" id="CHEBI:15377"/>
        <dbReference type="ChEBI" id="CHEBI:30013"/>
        <dbReference type="ChEBI" id="CHEBI:43474"/>
        <dbReference type="ChEBI" id="CHEBI:61977"/>
        <dbReference type="EC" id="3.1.3.16"/>
    </reaction>
</comment>
<sequence length="558" mass="63792">MAQSSSSSSTTTPRNSIWKKTACSINFNVNITRRTLSESDELTTTETTSSHNNQPPRKRQLSDSNEQTNVKVVKINNDWSRPISVSKCPNETDDSLSTFTRPTSLFLWDTKHPLQLRTSVSHPSDNRCEINDEINLKFSPCTSLPELSSPVQQQKRHRPRTLLVTNPALSSSCETSLVPLINIVQDKIGLLTCEQLALYVESSTDERYLILDCGSPFRFHEKHIKNSQLMYVSDKITRKRFATRGIQSFVNTKLLDKCELIILYDDTLQKSHIIPNSCPVISDEKCLSFSSSFFSPTITLSTANDDNLTTIKNIEISLHRLTPSLKCVCEEIKRYNYNKKIYILNPSFSQFYEQYKHLCECSPRQQKPRSCPSSPVHNSYCESVPLTAPLSITPVSPTQKDYENFPMTEIVNGLYIGSKQDAQNIQRLENEQITHIINVTQHLPCYWKNSSDLIYYHLPADDSNKQNLIDYFDKVYNFILDAIENNKKVLVHCQAGISRSPAIVIGFLMKYSNMSMNDAYDLVKRKRSIVSPNFGFLGQLLEYEKKLKQYQTSPIIEK</sequence>
<dbReference type="GO" id="GO:0043409">
    <property type="term" value="P:negative regulation of MAPK cascade"/>
    <property type="evidence" value="ECO:0007669"/>
    <property type="project" value="TreeGrafter"/>
</dbReference>
<dbReference type="EMBL" id="CAJNOK010002157">
    <property type="protein sequence ID" value="CAF0847340.1"/>
    <property type="molecule type" value="Genomic_DNA"/>
</dbReference>
<dbReference type="OrthoDB" id="165342at2759"/>
<evidence type="ECO:0000256" key="3">
    <source>
        <dbReference type="ARBA" id="ARBA00022912"/>
    </source>
</evidence>
<protein>
    <recommendedName>
        <fullName evidence="13">Protein-tyrosine-phosphatase</fullName>
    </recommendedName>
</protein>
<dbReference type="GO" id="GO:0004722">
    <property type="term" value="F:protein serine/threonine phosphatase activity"/>
    <property type="evidence" value="ECO:0007669"/>
    <property type="project" value="UniProtKB-EC"/>
</dbReference>
<dbReference type="InterPro" id="IPR029021">
    <property type="entry name" value="Prot-tyrosine_phosphatase-like"/>
</dbReference>
<comment type="caution">
    <text evidence="8">The sequence shown here is derived from an EMBL/GenBank/DDBJ whole genome shotgun (WGS) entry which is preliminary data.</text>
</comment>
<organism evidence="8 12">
    <name type="scientific">Didymodactylos carnosus</name>
    <dbReference type="NCBI Taxonomy" id="1234261"/>
    <lineage>
        <taxon>Eukaryota</taxon>
        <taxon>Metazoa</taxon>
        <taxon>Spiralia</taxon>
        <taxon>Gnathifera</taxon>
        <taxon>Rotifera</taxon>
        <taxon>Eurotatoria</taxon>
        <taxon>Bdelloidea</taxon>
        <taxon>Philodinida</taxon>
        <taxon>Philodinidae</taxon>
        <taxon>Didymodactylos</taxon>
    </lineage>
</organism>
<evidence type="ECO:0000313" key="10">
    <source>
        <dbReference type="EMBL" id="CAF3571478.1"/>
    </source>
</evidence>
<name>A0A813RVN9_9BILA</name>
<dbReference type="PROSITE" id="PS50054">
    <property type="entry name" value="TYR_PHOSPHATASE_DUAL"/>
    <property type="match status" value="1"/>
</dbReference>
<dbReference type="Gene3D" id="3.90.190.10">
    <property type="entry name" value="Protein tyrosine phosphatase superfamily"/>
    <property type="match status" value="1"/>
</dbReference>
<dbReference type="InterPro" id="IPR000387">
    <property type="entry name" value="Tyr_Pase_dom"/>
</dbReference>
<evidence type="ECO:0000313" key="12">
    <source>
        <dbReference type="Proteomes" id="UP000663829"/>
    </source>
</evidence>
<dbReference type="EMBL" id="CAJNOQ010000323">
    <property type="protein sequence ID" value="CAF0787480.1"/>
    <property type="molecule type" value="Genomic_DNA"/>
</dbReference>
<dbReference type="GO" id="GO:0005737">
    <property type="term" value="C:cytoplasm"/>
    <property type="evidence" value="ECO:0007669"/>
    <property type="project" value="TreeGrafter"/>
</dbReference>
<dbReference type="Gene3D" id="3.40.250.10">
    <property type="entry name" value="Rhodanese-like domain"/>
    <property type="match status" value="1"/>
</dbReference>
<dbReference type="SUPFAM" id="SSF52821">
    <property type="entry name" value="Rhodanese/Cell cycle control phosphatase"/>
    <property type="match status" value="1"/>
</dbReference>
<feature type="region of interest" description="Disordered" evidence="5">
    <location>
        <begin position="38"/>
        <end position="68"/>
    </location>
</feature>
<gene>
    <name evidence="8" type="ORF">GPM918_LOCUS2816</name>
    <name evidence="9" type="ORF">OVA965_LOCUS6960</name>
    <name evidence="10" type="ORF">SRO942_LOCUS2816</name>
    <name evidence="11" type="ORF">TMI583_LOCUS6956</name>
</gene>
<evidence type="ECO:0000256" key="2">
    <source>
        <dbReference type="ARBA" id="ARBA00022801"/>
    </source>
</evidence>
<comment type="similarity">
    <text evidence="1">Belongs to the protein-tyrosine phosphatase family. Non-receptor class dual specificity subfamily.</text>
</comment>
<dbReference type="Pfam" id="PF00782">
    <property type="entry name" value="DSPc"/>
    <property type="match status" value="1"/>
</dbReference>
<evidence type="ECO:0000313" key="9">
    <source>
        <dbReference type="EMBL" id="CAF0847340.1"/>
    </source>
</evidence>
<keyword evidence="3" id="KW-0904">Protein phosphatase</keyword>
<keyword evidence="12" id="KW-1185">Reference proteome</keyword>
<dbReference type="Proteomes" id="UP000682733">
    <property type="component" value="Unassembled WGS sequence"/>
</dbReference>
<dbReference type="AlphaFoldDB" id="A0A813RVN9"/>
<evidence type="ECO:0000313" key="11">
    <source>
        <dbReference type="EMBL" id="CAF3632573.1"/>
    </source>
</evidence>
<dbReference type="Proteomes" id="UP000663829">
    <property type="component" value="Unassembled WGS sequence"/>
</dbReference>
<feature type="domain" description="Tyrosine-protein phosphatase" evidence="6">
    <location>
        <begin position="405"/>
        <end position="549"/>
    </location>
</feature>
<dbReference type="EMBL" id="CAJOBA010002157">
    <property type="protein sequence ID" value="CAF3632573.1"/>
    <property type="molecule type" value="Genomic_DNA"/>
</dbReference>
<keyword evidence="2" id="KW-0378">Hydrolase</keyword>
<dbReference type="InterPro" id="IPR036873">
    <property type="entry name" value="Rhodanese-like_dom_sf"/>
</dbReference>
<evidence type="ECO:0000259" key="7">
    <source>
        <dbReference type="PROSITE" id="PS50056"/>
    </source>
</evidence>
<evidence type="ECO:0000313" key="8">
    <source>
        <dbReference type="EMBL" id="CAF0787480.1"/>
    </source>
</evidence>